<proteinExistence type="inferred from homology"/>
<dbReference type="NCBIfam" id="NF001109">
    <property type="entry name" value="PRK00136.1"/>
    <property type="match status" value="1"/>
</dbReference>
<evidence type="ECO:0000313" key="7">
    <source>
        <dbReference type="Proteomes" id="UP000178570"/>
    </source>
</evidence>
<dbReference type="Gene3D" id="3.30.1370.30">
    <property type="match status" value="1"/>
</dbReference>
<evidence type="ECO:0000256" key="4">
    <source>
        <dbReference type="ARBA" id="ARBA00035258"/>
    </source>
</evidence>
<dbReference type="Gene3D" id="3.30.1490.10">
    <property type="match status" value="1"/>
</dbReference>
<dbReference type="SUPFAM" id="SSF56047">
    <property type="entry name" value="Ribosomal protein S8"/>
    <property type="match status" value="1"/>
</dbReference>
<evidence type="ECO:0000256" key="3">
    <source>
        <dbReference type="ARBA" id="ARBA00023274"/>
    </source>
</evidence>
<evidence type="ECO:0000256" key="5">
    <source>
        <dbReference type="ARBA" id="ARBA00035525"/>
    </source>
</evidence>
<reference evidence="6 7" key="1">
    <citation type="journal article" date="2016" name="Nat. Commun.">
        <title>Thousands of microbial genomes shed light on interconnected biogeochemical processes in an aquifer system.</title>
        <authorList>
            <person name="Anantharaman K."/>
            <person name="Brown C.T."/>
            <person name="Hug L.A."/>
            <person name="Sharon I."/>
            <person name="Castelle C.J."/>
            <person name="Probst A.J."/>
            <person name="Thomas B.C."/>
            <person name="Singh A."/>
            <person name="Wilkins M.J."/>
            <person name="Karaoz U."/>
            <person name="Brodie E.L."/>
            <person name="Williams K.H."/>
            <person name="Hubbard S.S."/>
            <person name="Banfield J.F."/>
        </authorList>
    </citation>
    <scope>NUCLEOTIDE SEQUENCE [LARGE SCALE GENOMIC DNA]</scope>
</reference>
<dbReference type="PANTHER" id="PTHR11758">
    <property type="entry name" value="40S RIBOSOMAL PROTEIN S15A"/>
    <property type="match status" value="1"/>
</dbReference>
<evidence type="ECO:0000256" key="1">
    <source>
        <dbReference type="ARBA" id="ARBA00006471"/>
    </source>
</evidence>
<dbReference type="GO" id="GO:0003735">
    <property type="term" value="F:structural constituent of ribosome"/>
    <property type="evidence" value="ECO:0007669"/>
    <property type="project" value="InterPro"/>
</dbReference>
<evidence type="ECO:0000256" key="2">
    <source>
        <dbReference type="ARBA" id="ARBA00022980"/>
    </source>
</evidence>
<protein>
    <recommendedName>
        <fullName evidence="4">Small ribosomal subunit protein uS8</fullName>
    </recommendedName>
    <alternativeName>
        <fullName evidence="5">30S ribosomal protein S8</fullName>
    </alternativeName>
</protein>
<dbReference type="GO" id="GO:0005840">
    <property type="term" value="C:ribosome"/>
    <property type="evidence" value="ECO:0007669"/>
    <property type="project" value="UniProtKB-KW"/>
</dbReference>
<organism evidence="6 7">
    <name type="scientific">Candidatus Brennerbacteria bacterium RIFOXYD1_FULL_41_16</name>
    <dbReference type="NCBI Taxonomy" id="1797529"/>
    <lineage>
        <taxon>Bacteria</taxon>
        <taxon>Candidatus Brenneribacteriota</taxon>
    </lineage>
</organism>
<dbReference type="EMBL" id="MHHY01000009">
    <property type="protein sequence ID" value="OGY40207.1"/>
    <property type="molecule type" value="Genomic_DNA"/>
</dbReference>
<gene>
    <name evidence="6" type="ORF">A2570_02885</name>
</gene>
<name>A0A1G1XLM0_9BACT</name>
<evidence type="ECO:0000313" key="6">
    <source>
        <dbReference type="EMBL" id="OGY40207.1"/>
    </source>
</evidence>
<dbReference type="Proteomes" id="UP000178570">
    <property type="component" value="Unassembled WGS sequence"/>
</dbReference>
<accession>A0A1G1XLM0</accession>
<dbReference type="InterPro" id="IPR035987">
    <property type="entry name" value="Ribosomal_uS8_sf"/>
</dbReference>
<dbReference type="GO" id="GO:1990904">
    <property type="term" value="C:ribonucleoprotein complex"/>
    <property type="evidence" value="ECO:0007669"/>
    <property type="project" value="UniProtKB-KW"/>
</dbReference>
<dbReference type="GO" id="GO:0005737">
    <property type="term" value="C:cytoplasm"/>
    <property type="evidence" value="ECO:0007669"/>
    <property type="project" value="UniProtKB-ARBA"/>
</dbReference>
<comment type="similarity">
    <text evidence="1">Belongs to the universal ribosomal protein uS8 family.</text>
</comment>
<dbReference type="GO" id="GO:0006412">
    <property type="term" value="P:translation"/>
    <property type="evidence" value="ECO:0007669"/>
    <property type="project" value="InterPro"/>
</dbReference>
<dbReference type="InterPro" id="IPR000630">
    <property type="entry name" value="Ribosomal_uS8"/>
</dbReference>
<keyword evidence="2 6" id="KW-0689">Ribosomal protein</keyword>
<dbReference type="Pfam" id="PF00410">
    <property type="entry name" value="Ribosomal_S8"/>
    <property type="match status" value="1"/>
</dbReference>
<dbReference type="FunFam" id="3.30.1490.10:FF:000001">
    <property type="entry name" value="30S ribosomal protein S8"/>
    <property type="match status" value="1"/>
</dbReference>
<dbReference type="STRING" id="1797529.A2570_02885"/>
<comment type="caution">
    <text evidence="6">The sequence shown here is derived from an EMBL/GenBank/DDBJ whole genome shotgun (WGS) entry which is preliminary data.</text>
</comment>
<keyword evidence="3" id="KW-0687">Ribonucleoprotein</keyword>
<dbReference type="AlphaFoldDB" id="A0A1G1XLM0"/>
<sequence>MDPIANMLTIIRNGQMVGKESVKIPYSNFKFELAKLLLELGFLGKVEKSGKKEKRYLDIDLTYEGKSPTISEIKRLSKPSRKVYNQCPELKWPKGSVLIVSTSKGLMTGQKAKRNRIGGELICLVS</sequence>